<evidence type="ECO:0000313" key="12">
    <source>
        <dbReference type="Ensembl" id="ENSPMGP00000010770.1"/>
    </source>
</evidence>
<evidence type="ECO:0000313" key="13">
    <source>
        <dbReference type="Proteomes" id="UP000261520"/>
    </source>
</evidence>
<dbReference type="InterPro" id="IPR003597">
    <property type="entry name" value="Ig_C1-set"/>
</dbReference>
<evidence type="ECO:0000256" key="5">
    <source>
        <dbReference type="ARBA" id="ARBA00023130"/>
    </source>
</evidence>
<dbReference type="GO" id="GO:0002250">
    <property type="term" value="P:adaptive immune response"/>
    <property type="evidence" value="ECO:0007669"/>
    <property type="project" value="UniProtKB-KW"/>
</dbReference>
<keyword evidence="5" id="KW-1064">Adaptive immunity</keyword>
<dbReference type="GO" id="GO:0002504">
    <property type="term" value="P:antigen processing and presentation of peptide or polysaccharide antigen via MHC class II"/>
    <property type="evidence" value="ECO:0007669"/>
    <property type="project" value="UniProtKB-KW"/>
</dbReference>
<dbReference type="PANTHER" id="PTHR19944">
    <property type="entry name" value="MHC CLASS II-RELATED"/>
    <property type="match status" value="1"/>
</dbReference>
<dbReference type="Gene3D" id="2.60.40.10">
    <property type="entry name" value="Immunoglobulins"/>
    <property type="match status" value="1"/>
</dbReference>
<keyword evidence="7" id="KW-0325">Glycoprotein</keyword>
<evidence type="ECO:0000256" key="4">
    <source>
        <dbReference type="ARBA" id="ARBA00022989"/>
    </source>
</evidence>
<dbReference type="Pfam" id="PF07654">
    <property type="entry name" value="C1-set"/>
    <property type="match status" value="1"/>
</dbReference>
<feature type="transmembrane region" description="Helical" evidence="10">
    <location>
        <begin position="228"/>
        <end position="247"/>
    </location>
</feature>
<sequence>MRKQLSLFVNHDFNSSLLVFNKMSAFNFVSLVLFSTFTYILGKYYAFGQMSGCCTYTDSEQTTFEYEIRYTYNKNLLMQYNSTQGNWKGFTEFGVDRARMYNVDPEDAKLRKIEQMILCSEGVNLKLSTVKQSSHTEPALLLCSAYNFYPQEIQMTWLLNGQEVTSAVTSTDILYNGNLYYQIHSYLEHRPKPGEEFSCMVEHVTLRDPLLKIWELHPPLPWSERVKIAVGTFFLAVGLTALITGFIKHKKVTAVLCTVMQGKHVKKILKDLPL</sequence>
<evidence type="ECO:0000256" key="3">
    <source>
        <dbReference type="ARBA" id="ARBA00022859"/>
    </source>
</evidence>
<evidence type="ECO:0000259" key="11">
    <source>
        <dbReference type="PROSITE" id="PS50835"/>
    </source>
</evidence>
<dbReference type="InterPro" id="IPR036179">
    <property type="entry name" value="Ig-like_dom_sf"/>
</dbReference>
<keyword evidence="9" id="KW-0393">Immunoglobulin domain</keyword>
<organism evidence="12 13">
    <name type="scientific">Periophthalmus magnuspinnatus</name>
    <dbReference type="NCBI Taxonomy" id="409849"/>
    <lineage>
        <taxon>Eukaryota</taxon>
        <taxon>Metazoa</taxon>
        <taxon>Chordata</taxon>
        <taxon>Craniata</taxon>
        <taxon>Vertebrata</taxon>
        <taxon>Euteleostomi</taxon>
        <taxon>Actinopterygii</taxon>
        <taxon>Neopterygii</taxon>
        <taxon>Teleostei</taxon>
        <taxon>Neoteleostei</taxon>
        <taxon>Acanthomorphata</taxon>
        <taxon>Gobiaria</taxon>
        <taxon>Gobiiformes</taxon>
        <taxon>Gobioidei</taxon>
        <taxon>Gobiidae</taxon>
        <taxon>Oxudercinae</taxon>
        <taxon>Periophthalmus</taxon>
    </lineage>
</organism>
<reference evidence="12" key="2">
    <citation type="submission" date="2025-09" db="UniProtKB">
        <authorList>
            <consortium name="Ensembl"/>
        </authorList>
    </citation>
    <scope>IDENTIFICATION</scope>
</reference>
<evidence type="ECO:0000256" key="8">
    <source>
        <dbReference type="ARBA" id="ARBA00023182"/>
    </source>
</evidence>
<comment type="subcellular location">
    <subcellularLocation>
        <location evidence="1">Membrane</location>
        <topology evidence="1">Single-pass type I membrane protein</topology>
    </subcellularLocation>
</comment>
<reference evidence="12" key="1">
    <citation type="submission" date="2025-08" db="UniProtKB">
        <authorList>
            <consortium name="Ensembl"/>
        </authorList>
    </citation>
    <scope>IDENTIFICATION</scope>
</reference>
<evidence type="ECO:0000256" key="7">
    <source>
        <dbReference type="ARBA" id="ARBA00023180"/>
    </source>
</evidence>
<dbReference type="InterPro" id="IPR014745">
    <property type="entry name" value="MHC_II_a/b_N"/>
</dbReference>
<feature type="domain" description="Ig-like" evidence="11">
    <location>
        <begin position="105"/>
        <end position="203"/>
    </location>
</feature>
<keyword evidence="2 10" id="KW-0812">Transmembrane</keyword>
<keyword evidence="8" id="KW-0491">MHC II</keyword>
<evidence type="ECO:0000256" key="10">
    <source>
        <dbReference type="SAM" id="Phobius"/>
    </source>
</evidence>
<dbReference type="PROSITE" id="PS50835">
    <property type="entry name" value="IG_LIKE"/>
    <property type="match status" value="1"/>
</dbReference>
<feature type="transmembrane region" description="Helical" evidence="10">
    <location>
        <begin position="20"/>
        <end position="41"/>
    </location>
</feature>
<evidence type="ECO:0000256" key="1">
    <source>
        <dbReference type="ARBA" id="ARBA00004479"/>
    </source>
</evidence>
<dbReference type="SUPFAM" id="SSF48726">
    <property type="entry name" value="Immunoglobulin"/>
    <property type="match status" value="1"/>
</dbReference>
<dbReference type="PROSITE" id="PS00290">
    <property type="entry name" value="IG_MHC"/>
    <property type="match status" value="1"/>
</dbReference>
<dbReference type="Proteomes" id="UP000261520">
    <property type="component" value="Unplaced"/>
</dbReference>
<dbReference type="InterPro" id="IPR050160">
    <property type="entry name" value="MHC/Immunoglobulin"/>
</dbReference>
<accession>A0A3B4A1X3</accession>
<evidence type="ECO:0000256" key="2">
    <source>
        <dbReference type="ARBA" id="ARBA00022692"/>
    </source>
</evidence>
<evidence type="ECO:0000256" key="6">
    <source>
        <dbReference type="ARBA" id="ARBA00023136"/>
    </source>
</evidence>
<dbReference type="InterPro" id="IPR003006">
    <property type="entry name" value="Ig/MHC_CS"/>
</dbReference>
<dbReference type="InterPro" id="IPR007110">
    <property type="entry name" value="Ig-like_dom"/>
</dbReference>
<dbReference type="SMART" id="SM00407">
    <property type="entry name" value="IGc1"/>
    <property type="match status" value="1"/>
</dbReference>
<dbReference type="InterPro" id="IPR013783">
    <property type="entry name" value="Ig-like_fold"/>
</dbReference>
<evidence type="ECO:0000256" key="9">
    <source>
        <dbReference type="ARBA" id="ARBA00023319"/>
    </source>
</evidence>
<dbReference type="InterPro" id="IPR011162">
    <property type="entry name" value="MHC_I/II-like_Ag-recog"/>
</dbReference>
<protein>
    <recommendedName>
        <fullName evidence="11">Ig-like domain-containing protein</fullName>
    </recommendedName>
</protein>
<dbReference type="PANTHER" id="PTHR19944:SF99">
    <property type="entry name" value="HLA CLASS II HISTOCOMPATIBILITY ANTIGEN, DRB1 BETA CHAIN"/>
    <property type="match status" value="1"/>
</dbReference>
<dbReference type="SUPFAM" id="SSF54452">
    <property type="entry name" value="MHC antigen-recognition domain"/>
    <property type="match status" value="1"/>
</dbReference>
<dbReference type="STRING" id="409849.ENSPMGP00000010770"/>
<proteinExistence type="predicted"/>
<keyword evidence="6 10" id="KW-0472">Membrane</keyword>
<dbReference type="Ensembl" id="ENSPMGT00000011482.1">
    <property type="protein sequence ID" value="ENSPMGP00000010770.1"/>
    <property type="gene ID" value="ENSPMGG00000007122.1"/>
</dbReference>
<dbReference type="Gene3D" id="3.10.320.10">
    <property type="entry name" value="Class II Histocompatibility Antigen, M Beta Chain, Chain B, domain 1"/>
    <property type="match status" value="1"/>
</dbReference>
<keyword evidence="3" id="KW-0391">Immunity</keyword>
<keyword evidence="4 10" id="KW-1133">Transmembrane helix</keyword>
<keyword evidence="13" id="KW-1185">Reference proteome</keyword>
<dbReference type="GO" id="GO:0042613">
    <property type="term" value="C:MHC class II protein complex"/>
    <property type="evidence" value="ECO:0007669"/>
    <property type="project" value="UniProtKB-KW"/>
</dbReference>
<dbReference type="AlphaFoldDB" id="A0A3B4A1X3"/>
<name>A0A3B4A1X3_9GOBI</name>